<keyword evidence="3 7" id="KW-0349">Heme</keyword>
<dbReference type="EMBL" id="QASN01000002">
    <property type="protein sequence ID" value="PTU76198.1"/>
    <property type="molecule type" value="Genomic_DNA"/>
</dbReference>
<dbReference type="Proteomes" id="UP000244064">
    <property type="component" value="Unassembled WGS sequence"/>
</dbReference>
<dbReference type="SMART" id="SM01060">
    <property type="entry name" value="Catalase"/>
    <property type="match status" value="1"/>
</dbReference>
<dbReference type="RefSeq" id="WP_108104297.1">
    <property type="nucleotide sequence ID" value="NZ_QASN01000002.1"/>
</dbReference>
<evidence type="ECO:0000259" key="12">
    <source>
        <dbReference type="SMART" id="SM01060"/>
    </source>
</evidence>
<dbReference type="OrthoDB" id="255727at2"/>
<protein>
    <recommendedName>
        <fullName evidence="7">Catalase-related peroxidase</fullName>
        <ecNumber evidence="7">1.11.1.-</ecNumber>
    </recommendedName>
</protein>
<evidence type="ECO:0000256" key="4">
    <source>
        <dbReference type="ARBA" id="ARBA00022723"/>
    </source>
</evidence>
<comment type="similarity">
    <text evidence="1 7">Belongs to the catalase family.</text>
</comment>
<keyword evidence="11" id="KW-0812">Transmembrane</keyword>
<dbReference type="Gene3D" id="1.20.1280.120">
    <property type="match status" value="1"/>
</dbReference>
<evidence type="ECO:0000256" key="11">
    <source>
        <dbReference type="SAM" id="Phobius"/>
    </source>
</evidence>
<feature type="active site" evidence="8">
    <location>
        <position position="64"/>
    </location>
</feature>
<keyword evidence="6 7" id="KW-0408">Iron</keyword>
<dbReference type="CDD" id="cd08153">
    <property type="entry name" value="srpA_like"/>
    <property type="match status" value="1"/>
</dbReference>
<comment type="cofactor">
    <cofactor evidence="7">
        <name>heme</name>
        <dbReference type="ChEBI" id="CHEBI:30413"/>
    </cofactor>
</comment>
<evidence type="ECO:0000256" key="7">
    <source>
        <dbReference type="PIRNR" id="PIRNR000296"/>
    </source>
</evidence>
<feature type="binding site" description="axial binding residue" evidence="9">
    <location>
        <position position="330"/>
    </location>
    <ligand>
        <name>heme</name>
        <dbReference type="ChEBI" id="CHEBI:30413"/>
    </ligand>
    <ligandPart>
        <name>Fe</name>
        <dbReference type="ChEBI" id="CHEBI:18248"/>
    </ligandPart>
</feature>
<dbReference type="PANTHER" id="PTHR11465:SF9">
    <property type="entry name" value="CATALASE"/>
    <property type="match status" value="1"/>
</dbReference>
<dbReference type="InterPro" id="IPR011614">
    <property type="entry name" value="Catalase_core"/>
</dbReference>
<dbReference type="EC" id="1.11.1.-" evidence="7"/>
<dbReference type="GO" id="GO:0046872">
    <property type="term" value="F:metal ion binding"/>
    <property type="evidence" value="ECO:0007669"/>
    <property type="project" value="UniProtKB-KW"/>
</dbReference>
<dbReference type="InterPro" id="IPR018028">
    <property type="entry name" value="Catalase"/>
</dbReference>
<organism evidence="13 14">
    <name type="scientific">Pseudomonas mangrovi</name>
    <dbReference type="NCBI Taxonomy" id="2161748"/>
    <lineage>
        <taxon>Bacteria</taxon>
        <taxon>Pseudomonadati</taxon>
        <taxon>Pseudomonadota</taxon>
        <taxon>Gammaproteobacteria</taxon>
        <taxon>Pseudomonadales</taxon>
        <taxon>Pseudomonadaceae</taxon>
        <taxon>Pseudomonas</taxon>
    </lineage>
</organism>
<dbReference type="InterPro" id="IPR024168">
    <property type="entry name" value="Catalase_SrpA-type_pred"/>
</dbReference>
<dbReference type="AlphaFoldDB" id="A0A2T5PEP8"/>
<evidence type="ECO:0000256" key="10">
    <source>
        <dbReference type="SAM" id="MobiDB-lite"/>
    </source>
</evidence>
<dbReference type="PANTHER" id="PTHR11465">
    <property type="entry name" value="CATALASE"/>
    <property type="match status" value="1"/>
</dbReference>
<keyword evidence="5 7" id="KW-0560">Oxidoreductase</keyword>
<proteinExistence type="inferred from homology"/>
<sequence length="355" mass="37798">MKHSPLPASSQLLRFGVIGVVVTGLAAGFAWTAGWVGPQRLSAQAFVDRFEENGGVHPGYRRAHAKGLCVSGWFESSGAAAGLSTAEVFQPGRLPVLARLSIGSGSPHTPDIASPVRSLALLIEQSNGEQWRTAMNTPPVLPVGTPEAFFEQVGAMRPDPATGKPDPATMQAFFAKHPESASFLRWAASNQPSSSFATTRYHGIHAFNLIAADGSIQPVRWALQPLAEAEPLQPDGDPNQLQQEFSARLAQQPARWQLLLTLAEPDDPVADSSQAWPAERAQLEAGVVVIERAEAQLGGACQDVNFDPLVLPSGIQASADPILRARSSAYAESFRRRTREGAPQAAAQPEQGAKP</sequence>
<keyword evidence="11" id="KW-1133">Transmembrane helix</keyword>
<dbReference type="InterPro" id="IPR020835">
    <property type="entry name" value="Catalase_sf"/>
</dbReference>
<evidence type="ECO:0000256" key="6">
    <source>
        <dbReference type="ARBA" id="ARBA00023004"/>
    </source>
</evidence>
<dbReference type="SUPFAM" id="SSF56634">
    <property type="entry name" value="Heme-dependent catalase-like"/>
    <property type="match status" value="1"/>
</dbReference>
<comment type="caution">
    <text evidence="13">The sequence shown here is derived from an EMBL/GenBank/DDBJ whole genome shotgun (WGS) entry which is preliminary data.</text>
</comment>
<feature type="transmembrane region" description="Helical" evidence="11">
    <location>
        <begin position="12"/>
        <end position="36"/>
    </location>
</feature>
<gene>
    <name evidence="13" type="ORF">DBO85_00725</name>
</gene>
<accession>A0A2T5PEP8</accession>
<dbReference type="PROSITE" id="PS51402">
    <property type="entry name" value="CATALASE_3"/>
    <property type="match status" value="1"/>
</dbReference>
<evidence type="ECO:0000256" key="8">
    <source>
        <dbReference type="PIRSR" id="PIRSR000296-1"/>
    </source>
</evidence>
<dbReference type="GO" id="GO:0042744">
    <property type="term" value="P:hydrogen peroxide catabolic process"/>
    <property type="evidence" value="ECO:0007669"/>
    <property type="project" value="TreeGrafter"/>
</dbReference>
<keyword evidence="14" id="KW-1185">Reference proteome</keyword>
<name>A0A2T5PEP8_9PSED</name>
<comment type="function">
    <text evidence="7">Has an organic peroxide-dependent peroxidase activity.</text>
</comment>
<evidence type="ECO:0000256" key="2">
    <source>
        <dbReference type="ARBA" id="ARBA00022559"/>
    </source>
</evidence>
<dbReference type="GO" id="GO:0042542">
    <property type="term" value="P:response to hydrogen peroxide"/>
    <property type="evidence" value="ECO:0007669"/>
    <property type="project" value="TreeGrafter"/>
</dbReference>
<keyword evidence="2 7" id="KW-0575">Peroxidase</keyword>
<evidence type="ECO:0000313" key="14">
    <source>
        <dbReference type="Proteomes" id="UP000244064"/>
    </source>
</evidence>
<evidence type="ECO:0000256" key="1">
    <source>
        <dbReference type="ARBA" id="ARBA00005329"/>
    </source>
</evidence>
<keyword evidence="4 7" id="KW-0479">Metal-binding</keyword>
<dbReference type="GO" id="GO:0020037">
    <property type="term" value="F:heme binding"/>
    <property type="evidence" value="ECO:0007669"/>
    <property type="project" value="InterPro"/>
</dbReference>
<dbReference type="PIRSF" id="PIRSF000296">
    <property type="entry name" value="SrpA"/>
    <property type="match status" value="1"/>
</dbReference>
<evidence type="ECO:0000313" key="13">
    <source>
        <dbReference type="EMBL" id="PTU76198.1"/>
    </source>
</evidence>
<reference evidence="13 14" key="1">
    <citation type="submission" date="2018-04" db="EMBL/GenBank/DDBJ databases">
        <title>Pseudomonas sp. nov., isolated from mangrove soil.</title>
        <authorList>
            <person name="Chen C."/>
        </authorList>
    </citation>
    <scope>NUCLEOTIDE SEQUENCE [LARGE SCALE GENOMIC DNA]</scope>
    <source>
        <strain evidence="13 14">TC-11</strain>
    </source>
</reference>
<dbReference type="Pfam" id="PF00199">
    <property type="entry name" value="Catalase"/>
    <property type="match status" value="1"/>
</dbReference>
<dbReference type="GO" id="GO:0004096">
    <property type="term" value="F:catalase activity"/>
    <property type="evidence" value="ECO:0007669"/>
    <property type="project" value="InterPro"/>
</dbReference>
<dbReference type="GO" id="GO:0005737">
    <property type="term" value="C:cytoplasm"/>
    <property type="evidence" value="ECO:0007669"/>
    <property type="project" value="TreeGrafter"/>
</dbReference>
<evidence type="ECO:0000256" key="9">
    <source>
        <dbReference type="PIRSR" id="PIRSR000296-2"/>
    </source>
</evidence>
<feature type="region of interest" description="Disordered" evidence="10">
    <location>
        <begin position="333"/>
        <end position="355"/>
    </location>
</feature>
<feature type="domain" description="Catalase core" evidence="12">
    <location>
        <begin position="24"/>
        <end position="355"/>
    </location>
</feature>
<dbReference type="Gene3D" id="2.40.180.10">
    <property type="entry name" value="Catalase core domain"/>
    <property type="match status" value="1"/>
</dbReference>
<evidence type="ECO:0000256" key="5">
    <source>
        <dbReference type="ARBA" id="ARBA00023002"/>
    </source>
</evidence>
<evidence type="ECO:0000256" key="3">
    <source>
        <dbReference type="ARBA" id="ARBA00022617"/>
    </source>
</evidence>
<feature type="compositionally biased region" description="Low complexity" evidence="10">
    <location>
        <begin position="341"/>
        <end position="355"/>
    </location>
</feature>
<keyword evidence="11" id="KW-0472">Membrane</keyword>